<comment type="caution">
    <text evidence="8">The sequence shown here is derived from an EMBL/GenBank/DDBJ whole genome shotgun (WGS) entry which is preliminary data.</text>
</comment>
<keyword evidence="5 6" id="KW-0472">Membrane</keyword>
<dbReference type="AlphaFoldDB" id="A0A0B2A6P8"/>
<dbReference type="InterPro" id="IPR045275">
    <property type="entry name" value="MscS_archaea/bacteria_type"/>
</dbReference>
<keyword evidence="4 6" id="KW-1133">Transmembrane helix</keyword>
<evidence type="ECO:0000256" key="2">
    <source>
        <dbReference type="ARBA" id="ARBA00008017"/>
    </source>
</evidence>
<accession>A0A0B2A6P8</accession>
<dbReference type="Gene3D" id="2.30.30.60">
    <property type="match status" value="1"/>
</dbReference>
<evidence type="ECO:0000256" key="5">
    <source>
        <dbReference type="ARBA" id="ARBA00023136"/>
    </source>
</evidence>
<feature type="transmembrane region" description="Helical" evidence="6">
    <location>
        <begin position="82"/>
        <end position="101"/>
    </location>
</feature>
<proteinExistence type="inferred from homology"/>
<evidence type="ECO:0000313" key="8">
    <source>
        <dbReference type="EMBL" id="KHK97223.1"/>
    </source>
</evidence>
<dbReference type="PANTHER" id="PTHR30221:SF1">
    <property type="entry name" value="SMALL-CONDUCTANCE MECHANOSENSITIVE CHANNEL"/>
    <property type="match status" value="1"/>
</dbReference>
<dbReference type="InterPro" id="IPR006685">
    <property type="entry name" value="MscS_channel_2nd"/>
</dbReference>
<evidence type="ECO:0000256" key="1">
    <source>
        <dbReference type="ARBA" id="ARBA00004141"/>
    </source>
</evidence>
<protein>
    <recommendedName>
        <fullName evidence="7">Mechanosensitive ion channel MscS domain-containing protein</fullName>
    </recommendedName>
</protein>
<evidence type="ECO:0000259" key="7">
    <source>
        <dbReference type="Pfam" id="PF00924"/>
    </source>
</evidence>
<dbReference type="InterPro" id="IPR023408">
    <property type="entry name" value="MscS_beta-dom_sf"/>
</dbReference>
<dbReference type="GO" id="GO:0008381">
    <property type="term" value="F:mechanosensitive monoatomic ion channel activity"/>
    <property type="evidence" value="ECO:0007669"/>
    <property type="project" value="InterPro"/>
</dbReference>
<gene>
    <name evidence="8" type="ORF">LK09_13335</name>
</gene>
<evidence type="ECO:0000313" key="9">
    <source>
        <dbReference type="Proteomes" id="UP000031030"/>
    </source>
</evidence>
<reference evidence="8 9" key="1">
    <citation type="submission" date="2014-11" db="EMBL/GenBank/DDBJ databases">
        <title>Genome sequence of Microbacterium mangrovi MUSC 115(T).</title>
        <authorList>
            <person name="Lee L.-H."/>
        </authorList>
    </citation>
    <scope>NUCLEOTIDE SEQUENCE [LARGE SCALE GENOMIC DNA]</scope>
    <source>
        <strain evidence="8 9">MUSC 115</strain>
    </source>
</reference>
<dbReference type="OrthoDB" id="5069510at2"/>
<evidence type="ECO:0000256" key="3">
    <source>
        <dbReference type="ARBA" id="ARBA00022692"/>
    </source>
</evidence>
<evidence type="ECO:0000256" key="6">
    <source>
        <dbReference type="SAM" id="Phobius"/>
    </source>
</evidence>
<evidence type="ECO:0000256" key="4">
    <source>
        <dbReference type="ARBA" id="ARBA00022989"/>
    </source>
</evidence>
<organism evidence="8 9">
    <name type="scientific">Microbacterium mangrovi</name>
    <dbReference type="NCBI Taxonomy" id="1348253"/>
    <lineage>
        <taxon>Bacteria</taxon>
        <taxon>Bacillati</taxon>
        <taxon>Actinomycetota</taxon>
        <taxon>Actinomycetes</taxon>
        <taxon>Micrococcales</taxon>
        <taxon>Microbacteriaceae</taxon>
        <taxon>Microbacterium</taxon>
    </lineage>
</organism>
<dbReference type="Gene3D" id="1.10.287.1260">
    <property type="match status" value="1"/>
</dbReference>
<feature type="transmembrane region" description="Helical" evidence="6">
    <location>
        <begin position="12"/>
        <end position="33"/>
    </location>
</feature>
<dbReference type="RefSeq" id="WP_039400195.1">
    <property type="nucleotide sequence ID" value="NZ_JTDK01000011.1"/>
</dbReference>
<keyword evidence="9" id="KW-1185">Reference proteome</keyword>
<feature type="domain" description="Mechanosensitive ion channel MscS" evidence="7">
    <location>
        <begin position="100"/>
        <end position="168"/>
    </location>
</feature>
<comment type="similarity">
    <text evidence="2">Belongs to the MscS (TC 1.A.23) family.</text>
</comment>
<dbReference type="Proteomes" id="UP000031030">
    <property type="component" value="Unassembled WGS sequence"/>
</dbReference>
<name>A0A0B2A6P8_9MICO</name>
<feature type="transmembrane region" description="Helical" evidence="6">
    <location>
        <begin position="54"/>
        <end position="76"/>
    </location>
</feature>
<comment type="subcellular location">
    <subcellularLocation>
        <location evidence="1">Membrane</location>
        <topology evidence="1">Multi-pass membrane protein</topology>
    </subcellularLocation>
</comment>
<dbReference type="InterPro" id="IPR010920">
    <property type="entry name" value="LSM_dom_sf"/>
</dbReference>
<dbReference type="SUPFAM" id="SSF82861">
    <property type="entry name" value="Mechanosensitive channel protein MscS (YggB), transmembrane region"/>
    <property type="match status" value="1"/>
</dbReference>
<keyword evidence="3 6" id="KW-0812">Transmembrane</keyword>
<dbReference type="SUPFAM" id="SSF50182">
    <property type="entry name" value="Sm-like ribonucleoproteins"/>
    <property type="match status" value="1"/>
</dbReference>
<dbReference type="GO" id="GO:0016020">
    <property type="term" value="C:membrane"/>
    <property type="evidence" value="ECO:0007669"/>
    <property type="project" value="UniProtKB-SubCell"/>
</dbReference>
<dbReference type="EMBL" id="JTDK01000011">
    <property type="protein sequence ID" value="KHK97223.1"/>
    <property type="molecule type" value="Genomic_DNA"/>
</dbReference>
<dbReference type="InterPro" id="IPR011014">
    <property type="entry name" value="MscS_channel_TM-2"/>
</dbReference>
<dbReference type="Pfam" id="PF00924">
    <property type="entry name" value="MS_channel_2nd"/>
    <property type="match status" value="1"/>
</dbReference>
<sequence>MDLSKILPQGTSWLQLLAAVIAIVVAWVISHYARRGVLALAARTPGISKTLGDTAARVTGLTILLLGIGVALAVMGANVQPLLAFVVVVGVVVVLVLRGVADNFAAGVIIQSRHPVSLGDEVQIEGVDGKVLVGTVLETESRAVIIRTYDGLTVHVPNSKFLSDVIVNDTTFGARRSAVRVGIERGDAPVATLLALARDAAASAPGVHGDPAVATVLEAVSPERVTTVVQFWHAPSAGVATTAAVIGAVAASLEDAGHPASIASATAPSTMQAPGGV</sequence>
<dbReference type="PANTHER" id="PTHR30221">
    <property type="entry name" value="SMALL-CONDUCTANCE MECHANOSENSITIVE CHANNEL"/>
    <property type="match status" value="1"/>
</dbReference>